<evidence type="ECO:0000256" key="4">
    <source>
        <dbReference type="ARBA" id="ARBA00022692"/>
    </source>
</evidence>
<gene>
    <name evidence="10" type="primary">NDAI0I01170</name>
    <name evidence="10" type="ordered locus">NDAI_0I01170</name>
</gene>
<keyword evidence="3 9" id="KW-0813">Transport</keyword>
<dbReference type="GO" id="GO:0005743">
    <property type="term" value="C:mitochondrial inner membrane"/>
    <property type="evidence" value="ECO:0007669"/>
    <property type="project" value="UniProtKB-SubCell"/>
</dbReference>
<keyword evidence="11" id="KW-1185">Reference proteome</keyword>
<protein>
    <recommendedName>
        <fullName evidence="9">Mitochondrial pyruvate carrier</fullName>
    </recommendedName>
</protein>
<evidence type="ECO:0000256" key="7">
    <source>
        <dbReference type="ARBA" id="ARBA00023128"/>
    </source>
</evidence>
<dbReference type="OrthoDB" id="1697690at2759"/>
<sequence length="76" mass="9066">MTLALVVYSGVFMKYTVAVTPKNYLLFGCHFINEGAQLMQGFRFIDFHYFMSEEQQNEIHRKHEMEARQNETIKEE</sequence>
<dbReference type="RefSeq" id="XP_003671929.1">
    <property type="nucleotide sequence ID" value="XM_003671881.1"/>
</dbReference>
<dbReference type="eggNOG" id="KOG1590">
    <property type="taxonomic scope" value="Eukaryota"/>
</dbReference>
<evidence type="ECO:0000256" key="2">
    <source>
        <dbReference type="ARBA" id="ARBA00006416"/>
    </source>
</evidence>
<keyword evidence="7 9" id="KW-0496">Mitochondrion</keyword>
<dbReference type="InterPro" id="IPR005336">
    <property type="entry name" value="MPC"/>
</dbReference>
<keyword evidence="4" id="KW-0812">Transmembrane</keyword>
<dbReference type="OMA" id="DYLMXLC"/>
<comment type="similarity">
    <text evidence="2 9">Belongs to the mitochondrial pyruvate carrier (MPC) (TC 2.A.105) family.</text>
</comment>
<proteinExistence type="inferred from homology"/>
<name>G0WFX5_NAUDC</name>
<dbReference type="AlphaFoldDB" id="G0WFX5"/>
<accession>G0WFX5</accession>
<dbReference type="GeneID" id="11493540"/>
<evidence type="ECO:0000313" key="10">
    <source>
        <dbReference type="EMBL" id="CCD26686.1"/>
    </source>
</evidence>
<dbReference type="Proteomes" id="UP000000689">
    <property type="component" value="Chromosome 9"/>
</dbReference>
<dbReference type="EMBL" id="HE580275">
    <property type="protein sequence ID" value="CCD26686.1"/>
    <property type="molecule type" value="Genomic_DNA"/>
</dbReference>
<organism evidence="10 11">
    <name type="scientific">Naumovozyma dairenensis (strain ATCC 10597 / BCRC 20456 / CBS 421 / NBRC 0211 / NRRL Y-12639)</name>
    <name type="common">Saccharomyces dairenensis</name>
    <dbReference type="NCBI Taxonomy" id="1071378"/>
    <lineage>
        <taxon>Eukaryota</taxon>
        <taxon>Fungi</taxon>
        <taxon>Dikarya</taxon>
        <taxon>Ascomycota</taxon>
        <taxon>Saccharomycotina</taxon>
        <taxon>Saccharomycetes</taxon>
        <taxon>Saccharomycetales</taxon>
        <taxon>Saccharomycetaceae</taxon>
        <taxon>Naumovozyma</taxon>
    </lineage>
</organism>
<dbReference type="STRING" id="1071378.G0WFX5"/>
<evidence type="ECO:0000256" key="8">
    <source>
        <dbReference type="ARBA" id="ARBA00023136"/>
    </source>
</evidence>
<dbReference type="KEGG" id="ndi:NDAI_0I01170"/>
<evidence type="ECO:0000313" key="11">
    <source>
        <dbReference type="Proteomes" id="UP000000689"/>
    </source>
</evidence>
<keyword evidence="8" id="KW-0472">Membrane</keyword>
<keyword evidence="5 9" id="KW-0999">Mitochondrion inner membrane</keyword>
<evidence type="ECO:0000256" key="3">
    <source>
        <dbReference type="ARBA" id="ARBA00022448"/>
    </source>
</evidence>
<reference evidence="10 11" key="1">
    <citation type="journal article" date="2011" name="Proc. Natl. Acad. Sci. U.S.A.">
        <title>Evolutionary erosion of yeast sex chromosomes by mating-type switching accidents.</title>
        <authorList>
            <person name="Gordon J.L."/>
            <person name="Armisen D."/>
            <person name="Proux-Wera E."/>
            <person name="Oheigeartaigh S.S."/>
            <person name="Byrne K.P."/>
            <person name="Wolfe K.H."/>
        </authorList>
    </citation>
    <scope>NUCLEOTIDE SEQUENCE [LARGE SCALE GENOMIC DNA]</scope>
    <source>
        <strain evidence="11">ATCC 10597 / BCRC 20456 / CBS 421 / NBRC 0211 / NRRL Y-12639</strain>
    </source>
</reference>
<dbReference type="GO" id="GO:0006850">
    <property type="term" value="P:pyruvate import into mitochondria"/>
    <property type="evidence" value="ECO:0007669"/>
    <property type="project" value="InterPro"/>
</dbReference>
<evidence type="ECO:0000256" key="6">
    <source>
        <dbReference type="ARBA" id="ARBA00022989"/>
    </source>
</evidence>
<keyword evidence="6" id="KW-1133">Transmembrane helix</keyword>
<comment type="function">
    <text evidence="9">Mediates the uptake of pyruvate into mitochondria.</text>
</comment>
<evidence type="ECO:0000256" key="5">
    <source>
        <dbReference type="ARBA" id="ARBA00022792"/>
    </source>
</evidence>
<comment type="subcellular location">
    <subcellularLocation>
        <location evidence="1 9">Mitochondrion inner membrane</location>
        <topology evidence="1 9">Multi-pass membrane protein</topology>
    </subcellularLocation>
</comment>
<evidence type="ECO:0000256" key="9">
    <source>
        <dbReference type="RuleBase" id="RU363100"/>
    </source>
</evidence>
<dbReference type="Pfam" id="PF03650">
    <property type="entry name" value="MPC"/>
    <property type="match status" value="1"/>
</dbReference>
<evidence type="ECO:0000256" key="1">
    <source>
        <dbReference type="ARBA" id="ARBA00004448"/>
    </source>
</evidence>
<dbReference type="HOGENOM" id="CLU_099502_3_1_1"/>